<evidence type="ECO:0000256" key="9">
    <source>
        <dbReference type="ARBA" id="ARBA00023316"/>
    </source>
</evidence>
<dbReference type="UniPathway" id="UPA00219"/>
<keyword evidence="3 10" id="KW-0328">Glycosyltransferase</keyword>
<evidence type="ECO:0000256" key="2">
    <source>
        <dbReference type="ARBA" id="ARBA00022618"/>
    </source>
</evidence>
<dbReference type="PANTHER" id="PTHR21015">
    <property type="entry name" value="UDP-N-ACETYLGLUCOSAMINE--N-ACETYLMURAMYL-(PENTAPEPTIDE) PYROPHOSPHORYL-UNDECAPRENOL N-ACETYLGLUCOSAMINE TRANSFERASE 1"/>
    <property type="match status" value="1"/>
</dbReference>
<evidence type="ECO:0000256" key="4">
    <source>
        <dbReference type="ARBA" id="ARBA00022679"/>
    </source>
</evidence>
<gene>
    <name evidence="10" type="primary">murG</name>
    <name evidence="13" type="ORF">A2997_00675</name>
</gene>
<dbReference type="Pfam" id="PF04101">
    <property type="entry name" value="Glyco_tran_28_C"/>
    <property type="match status" value="1"/>
</dbReference>
<dbReference type="GO" id="GO:0008360">
    <property type="term" value="P:regulation of cell shape"/>
    <property type="evidence" value="ECO:0007669"/>
    <property type="project" value="UniProtKB-KW"/>
</dbReference>
<feature type="domain" description="Glycosyl transferase family 28 C-terminal" evidence="12">
    <location>
        <begin position="192"/>
        <end position="360"/>
    </location>
</feature>
<dbReference type="Proteomes" id="UP000179448">
    <property type="component" value="Unassembled WGS sequence"/>
</dbReference>
<evidence type="ECO:0000256" key="7">
    <source>
        <dbReference type="ARBA" id="ARBA00023136"/>
    </source>
</evidence>
<keyword evidence="7 10" id="KW-0472">Membrane</keyword>
<evidence type="ECO:0000256" key="5">
    <source>
        <dbReference type="ARBA" id="ARBA00022960"/>
    </source>
</evidence>
<dbReference type="HAMAP" id="MF_00033">
    <property type="entry name" value="MurG"/>
    <property type="match status" value="1"/>
</dbReference>
<dbReference type="InterPro" id="IPR006009">
    <property type="entry name" value="GlcNAc_MurG"/>
</dbReference>
<accession>A0A1F6WNN4</accession>
<dbReference type="STRING" id="1801766.A2997_00675"/>
<evidence type="ECO:0000259" key="12">
    <source>
        <dbReference type="Pfam" id="PF04101"/>
    </source>
</evidence>
<feature type="binding site" evidence="10">
    <location>
        <position position="169"/>
    </location>
    <ligand>
        <name>UDP-N-acetyl-alpha-D-glucosamine</name>
        <dbReference type="ChEBI" id="CHEBI:57705"/>
    </ligand>
</feature>
<dbReference type="Gene3D" id="3.40.50.2000">
    <property type="entry name" value="Glycogen Phosphorylase B"/>
    <property type="match status" value="2"/>
</dbReference>
<evidence type="ECO:0000313" key="13">
    <source>
        <dbReference type="EMBL" id="OGI83488.1"/>
    </source>
</evidence>
<dbReference type="EC" id="2.4.1.227" evidence="10"/>
<feature type="binding site" evidence="10">
    <location>
        <position position="199"/>
    </location>
    <ligand>
        <name>UDP-N-acetyl-alpha-D-glucosamine</name>
        <dbReference type="ChEBI" id="CHEBI:57705"/>
    </ligand>
</feature>
<keyword evidence="1 10" id="KW-1003">Cell membrane</keyword>
<keyword evidence="2 10" id="KW-0132">Cell division</keyword>
<keyword evidence="8 10" id="KW-0131">Cell cycle</keyword>
<reference evidence="13 14" key="1">
    <citation type="journal article" date="2016" name="Nat. Commun.">
        <title>Thousands of microbial genomes shed light on interconnected biogeochemical processes in an aquifer system.</title>
        <authorList>
            <person name="Anantharaman K."/>
            <person name="Brown C.T."/>
            <person name="Hug L.A."/>
            <person name="Sharon I."/>
            <person name="Castelle C.J."/>
            <person name="Probst A.J."/>
            <person name="Thomas B.C."/>
            <person name="Singh A."/>
            <person name="Wilkins M.J."/>
            <person name="Karaoz U."/>
            <person name="Brodie E.L."/>
            <person name="Williams K.H."/>
            <person name="Hubbard S.S."/>
            <person name="Banfield J.F."/>
        </authorList>
    </citation>
    <scope>NUCLEOTIDE SEQUENCE [LARGE SCALE GENOMIC DNA]</scope>
</reference>
<dbReference type="PANTHER" id="PTHR21015:SF22">
    <property type="entry name" value="GLYCOSYLTRANSFERASE"/>
    <property type="match status" value="1"/>
</dbReference>
<dbReference type="GO" id="GO:0051991">
    <property type="term" value="F:UDP-N-acetyl-D-glucosamine:N-acetylmuramoyl-L-alanyl-D-glutamyl-meso-2,6-diaminopimelyl-D-alanyl-D-alanine-diphosphoundecaprenol 4-beta-N-acetylglucosaminlytransferase activity"/>
    <property type="evidence" value="ECO:0007669"/>
    <property type="project" value="RHEA"/>
</dbReference>
<proteinExistence type="inferred from homology"/>
<keyword evidence="6 10" id="KW-0573">Peptidoglycan synthesis</keyword>
<dbReference type="EMBL" id="MFUQ01000016">
    <property type="protein sequence ID" value="OGI83488.1"/>
    <property type="molecule type" value="Genomic_DNA"/>
</dbReference>
<comment type="function">
    <text evidence="10">Cell wall formation. Catalyzes the transfer of a GlcNAc subunit on undecaprenyl-pyrophosphoryl-MurNAc-pentapeptide (lipid intermediate I) to form undecaprenyl-pyrophosphoryl-MurNAc-(pentapeptide)GlcNAc (lipid intermediate II).</text>
</comment>
<feature type="binding site" evidence="10">
    <location>
        <begin position="10"/>
        <end position="12"/>
    </location>
    <ligand>
        <name>UDP-N-acetyl-alpha-D-glucosamine</name>
        <dbReference type="ChEBI" id="CHEBI:57705"/>
    </ligand>
</feature>
<dbReference type="Pfam" id="PF03033">
    <property type="entry name" value="Glyco_transf_28"/>
    <property type="match status" value="1"/>
</dbReference>
<comment type="similarity">
    <text evidence="10">Belongs to the glycosyltransferase 28 family. MurG subfamily.</text>
</comment>
<evidence type="ECO:0000256" key="8">
    <source>
        <dbReference type="ARBA" id="ARBA00023306"/>
    </source>
</evidence>
<dbReference type="GO" id="GO:0071555">
    <property type="term" value="P:cell wall organization"/>
    <property type="evidence" value="ECO:0007669"/>
    <property type="project" value="UniProtKB-KW"/>
</dbReference>
<dbReference type="SUPFAM" id="SSF53756">
    <property type="entry name" value="UDP-Glycosyltransferase/glycogen phosphorylase"/>
    <property type="match status" value="1"/>
</dbReference>
<comment type="pathway">
    <text evidence="10">Cell wall biogenesis; peptidoglycan biosynthesis.</text>
</comment>
<keyword evidence="9 10" id="KW-0961">Cell wall biogenesis/degradation</keyword>
<comment type="catalytic activity">
    <reaction evidence="10">
        <text>di-trans,octa-cis-undecaprenyl diphospho-N-acetyl-alpha-D-muramoyl-L-alanyl-D-glutamyl-meso-2,6-diaminopimeloyl-D-alanyl-D-alanine + UDP-N-acetyl-alpha-D-glucosamine = di-trans,octa-cis-undecaprenyl diphospho-[N-acetyl-alpha-D-glucosaminyl-(1-&gt;4)]-N-acetyl-alpha-D-muramoyl-L-alanyl-D-glutamyl-meso-2,6-diaminopimeloyl-D-alanyl-D-alanine + UDP + H(+)</text>
        <dbReference type="Rhea" id="RHEA:31227"/>
        <dbReference type="ChEBI" id="CHEBI:15378"/>
        <dbReference type="ChEBI" id="CHEBI:57705"/>
        <dbReference type="ChEBI" id="CHEBI:58223"/>
        <dbReference type="ChEBI" id="CHEBI:61387"/>
        <dbReference type="ChEBI" id="CHEBI:61388"/>
        <dbReference type="EC" id="2.4.1.227"/>
    </reaction>
</comment>
<evidence type="ECO:0000313" key="14">
    <source>
        <dbReference type="Proteomes" id="UP000179448"/>
    </source>
</evidence>
<dbReference type="GO" id="GO:0005886">
    <property type="term" value="C:plasma membrane"/>
    <property type="evidence" value="ECO:0007669"/>
    <property type="project" value="UniProtKB-SubCell"/>
</dbReference>
<organism evidence="13 14">
    <name type="scientific">Candidatus Nomurabacteria bacterium RIFCSPLOWO2_01_FULL_36_10b</name>
    <dbReference type="NCBI Taxonomy" id="1801766"/>
    <lineage>
        <taxon>Bacteria</taxon>
        <taxon>Candidatus Nomuraibacteriota</taxon>
    </lineage>
</organism>
<feature type="binding site" evidence="10">
    <location>
        <position position="303"/>
    </location>
    <ligand>
        <name>UDP-N-acetyl-alpha-D-glucosamine</name>
        <dbReference type="ChEBI" id="CHEBI:57705"/>
    </ligand>
</feature>
<dbReference type="GO" id="GO:0005975">
    <property type="term" value="P:carbohydrate metabolic process"/>
    <property type="evidence" value="ECO:0007669"/>
    <property type="project" value="InterPro"/>
</dbReference>
<dbReference type="InterPro" id="IPR007235">
    <property type="entry name" value="Glyco_trans_28_C"/>
</dbReference>
<dbReference type="GO" id="GO:0050511">
    <property type="term" value="F:undecaprenyldiphospho-muramoylpentapeptide beta-N-acetylglucosaminyltransferase activity"/>
    <property type="evidence" value="ECO:0007669"/>
    <property type="project" value="UniProtKB-UniRule"/>
</dbReference>
<name>A0A1F6WNN4_9BACT</name>
<protein>
    <recommendedName>
        <fullName evidence="10">UDP-N-acetylglucosamine--N-acetylmuramyl-(pentapeptide) pyrophosphoryl-undecaprenol N-acetylglucosamine transferase</fullName>
        <ecNumber evidence="10">2.4.1.227</ecNumber>
    </recommendedName>
    <alternativeName>
        <fullName evidence="10">Undecaprenyl-PP-MurNAc-pentapeptide-UDPGlcNAc GlcNAc transferase</fullName>
    </alternativeName>
</protein>
<dbReference type="GO" id="GO:0009252">
    <property type="term" value="P:peptidoglycan biosynthetic process"/>
    <property type="evidence" value="ECO:0007669"/>
    <property type="project" value="UniProtKB-UniRule"/>
</dbReference>
<evidence type="ECO:0000256" key="10">
    <source>
        <dbReference type="HAMAP-Rule" id="MF_00033"/>
    </source>
</evidence>
<evidence type="ECO:0000256" key="1">
    <source>
        <dbReference type="ARBA" id="ARBA00022475"/>
    </source>
</evidence>
<dbReference type="CDD" id="cd03785">
    <property type="entry name" value="GT28_MurG"/>
    <property type="match status" value="1"/>
</dbReference>
<keyword evidence="4 10" id="KW-0808">Transferase</keyword>
<evidence type="ECO:0000256" key="6">
    <source>
        <dbReference type="ARBA" id="ARBA00022984"/>
    </source>
</evidence>
<dbReference type="InterPro" id="IPR004276">
    <property type="entry name" value="GlycoTrans_28_N"/>
</dbReference>
<comment type="subcellular location">
    <subcellularLocation>
        <location evidence="10">Cell membrane</location>
        <topology evidence="10">Peripheral membrane protein</topology>
        <orientation evidence="10">Cytoplasmic side</orientation>
    </subcellularLocation>
</comment>
<evidence type="ECO:0000259" key="11">
    <source>
        <dbReference type="Pfam" id="PF03033"/>
    </source>
</evidence>
<evidence type="ECO:0000256" key="3">
    <source>
        <dbReference type="ARBA" id="ARBA00022676"/>
    </source>
</evidence>
<comment type="caution">
    <text evidence="10">Lacks conserved residue(s) required for the propagation of feature annotation.</text>
</comment>
<dbReference type="GO" id="GO:0051301">
    <property type="term" value="P:cell division"/>
    <property type="evidence" value="ECO:0007669"/>
    <property type="project" value="UniProtKB-KW"/>
</dbReference>
<dbReference type="AlphaFoldDB" id="A0A1F6WNN4"/>
<feature type="domain" description="Glycosyltransferase family 28 N-terminal" evidence="11">
    <location>
        <begin position="3"/>
        <end position="146"/>
    </location>
</feature>
<keyword evidence="5 10" id="KW-0133">Cell shape</keyword>
<comment type="caution">
    <text evidence="13">The sequence shown here is derived from an EMBL/GenBank/DDBJ whole genome shotgun (WGS) entry which is preliminary data.</text>
</comment>
<sequence length="376" mass="41265">MKVVFTGGGSGGHIYPLIAVAQSLNAIIDKENIANVRLYHFSDVPYDPDSFLEQHIEFVQIPAGKNRLYSSFQNFVDMFKVLHGILVALVKLYRIYPDVVFSKGGYASFPTLVAAHILRIPIIIHESDTVPGRVSRISGKWATRIAVAFPEAVSYFDKEKVACVGLPVRRELQRVIKEGAYEYLKLDPNIPVIVIFGGSQGASPINDVIISALPELVKDYQVIHQVGIKNIDEFKKITDSILLSNPNQRRYVALGFLNALATSMAAGVASVIVSRAGSQIFEIAGWSVPAIVIPITNSNGDHQRKNAYAYAQAGGCVVIEESNFTPHVLISEIHRIIDNPDISEKMRLSAKSFSKPDAADVIAREIINIALSHETS</sequence>